<comment type="similarity">
    <text evidence="2">Belongs to the TAF9 family.</text>
</comment>
<dbReference type="InterPro" id="IPR009072">
    <property type="entry name" value="Histone-fold"/>
</dbReference>
<dbReference type="InParanoid" id="A0A151Z337"/>
<keyword evidence="7" id="KW-0396">Initiation factor</keyword>
<keyword evidence="3" id="KW-0805">Transcription regulation</keyword>
<comment type="subcellular location">
    <subcellularLocation>
        <location evidence="1">Nucleus</location>
    </subcellularLocation>
</comment>
<sequence>MSSEDVSMIDNENNSTSPITITELSKQSLSKDNIGVEEEITGGHPTLNNNNIDITQTNLDEPRDARIIKSILNTMGVQSYDPRVVNQLLEFMTKYVFDILQDSQVYAEHSGKTEMDVSDVRLSIQSRVNHTSTPPPREMVVGIAEEQNKIPLPAIPNKFGVFLPPDEYCITNPNYQIVPNKPLVQPNQPLPPNTMKGQYNKKFSNQIPIKLNTNGSGGGSLYQQIQETTTTTITSPPPTLPIPSTITSPPPILPISSTIKPPVLNTVAPPTIKTTAPPIVTAKPPSVAMPNLQQQTTTTSQDQNKDVDMDDANNFEF</sequence>
<dbReference type="GO" id="GO:0051123">
    <property type="term" value="P:RNA polymerase II preinitiation complex assembly"/>
    <property type="evidence" value="ECO:0007669"/>
    <property type="project" value="TreeGrafter"/>
</dbReference>
<comment type="caution">
    <text evidence="7">The sequence shown here is derived from an EMBL/GenBank/DDBJ whole genome shotgun (WGS) entry which is preliminary data.</text>
</comment>
<keyword evidence="5" id="KW-0539">Nucleus</keyword>
<reference evidence="7 8" key="1">
    <citation type="submission" date="2015-12" db="EMBL/GenBank/DDBJ databases">
        <title>Dictyostelia acquired genes for synthesis and detection of signals that induce cell-type specialization by lateral gene transfer from prokaryotes.</title>
        <authorList>
            <person name="Gloeckner G."/>
            <person name="Schaap P."/>
        </authorList>
    </citation>
    <scope>NUCLEOTIDE SEQUENCE [LARGE SCALE GENOMIC DNA]</scope>
    <source>
        <strain evidence="7 8">TK</strain>
    </source>
</reference>
<evidence type="ECO:0000313" key="8">
    <source>
        <dbReference type="Proteomes" id="UP000076078"/>
    </source>
</evidence>
<evidence type="ECO:0000256" key="3">
    <source>
        <dbReference type="ARBA" id="ARBA00023015"/>
    </source>
</evidence>
<keyword evidence="8" id="KW-1185">Reference proteome</keyword>
<feature type="compositionally biased region" description="Acidic residues" evidence="6">
    <location>
        <begin position="308"/>
        <end position="317"/>
    </location>
</feature>
<evidence type="ECO:0000313" key="7">
    <source>
        <dbReference type="EMBL" id="KYQ88361.1"/>
    </source>
</evidence>
<evidence type="ECO:0000256" key="4">
    <source>
        <dbReference type="ARBA" id="ARBA00023163"/>
    </source>
</evidence>
<dbReference type="InterPro" id="IPR051431">
    <property type="entry name" value="TFIID_subunit_9"/>
</dbReference>
<dbReference type="GO" id="GO:0003743">
    <property type="term" value="F:translation initiation factor activity"/>
    <property type="evidence" value="ECO:0007669"/>
    <property type="project" value="UniProtKB-KW"/>
</dbReference>
<keyword evidence="4" id="KW-0804">Transcription</keyword>
<feature type="compositionally biased region" description="Low complexity" evidence="6">
    <location>
        <begin position="293"/>
        <end position="302"/>
    </location>
</feature>
<evidence type="ECO:0000256" key="5">
    <source>
        <dbReference type="ARBA" id="ARBA00023242"/>
    </source>
</evidence>
<dbReference type="AlphaFoldDB" id="A0A151Z337"/>
<evidence type="ECO:0000256" key="2">
    <source>
        <dbReference type="ARBA" id="ARBA00007646"/>
    </source>
</evidence>
<proteinExistence type="inferred from homology"/>
<dbReference type="STRING" id="361077.A0A151Z337"/>
<dbReference type="OrthoDB" id="341924at2759"/>
<evidence type="ECO:0000256" key="6">
    <source>
        <dbReference type="SAM" id="MobiDB-lite"/>
    </source>
</evidence>
<dbReference type="Gene3D" id="1.10.20.10">
    <property type="entry name" value="Histone, subunit A"/>
    <property type="match status" value="1"/>
</dbReference>
<dbReference type="EMBL" id="LODT01000051">
    <property type="protein sequence ID" value="KYQ88361.1"/>
    <property type="molecule type" value="Genomic_DNA"/>
</dbReference>
<protein>
    <submittedName>
        <fullName evidence="7">Transcription initiation factor TFIID subunit</fullName>
    </submittedName>
</protein>
<keyword evidence="7" id="KW-0648">Protein biosynthesis</keyword>
<dbReference type="PANTHER" id="PTHR48068">
    <property type="entry name" value="TAF9 RNA POLYMERASE II, TATA BOX-BINDING PROTEIN (TBP)-ASSOCIATED FACTOR"/>
    <property type="match status" value="1"/>
</dbReference>
<dbReference type="GO" id="GO:0005669">
    <property type="term" value="C:transcription factor TFIID complex"/>
    <property type="evidence" value="ECO:0007669"/>
    <property type="project" value="TreeGrafter"/>
</dbReference>
<dbReference type="GO" id="GO:0046982">
    <property type="term" value="F:protein heterodimerization activity"/>
    <property type="evidence" value="ECO:0007669"/>
    <property type="project" value="InterPro"/>
</dbReference>
<accession>A0A151Z337</accession>
<dbReference type="Pfam" id="PF02291">
    <property type="entry name" value="TFIID-31kDa"/>
    <property type="match status" value="1"/>
</dbReference>
<gene>
    <name evidence="7" type="ORF">DLAC_11060</name>
</gene>
<dbReference type="CDD" id="cd07979">
    <property type="entry name" value="HFD_TAF9"/>
    <property type="match status" value="1"/>
</dbReference>
<dbReference type="Proteomes" id="UP000076078">
    <property type="component" value="Unassembled WGS sequence"/>
</dbReference>
<feature type="region of interest" description="Disordered" evidence="6">
    <location>
        <begin position="276"/>
        <end position="317"/>
    </location>
</feature>
<dbReference type="GO" id="GO:0000124">
    <property type="term" value="C:SAGA complex"/>
    <property type="evidence" value="ECO:0007669"/>
    <property type="project" value="TreeGrafter"/>
</dbReference>
<dbReference type="SUPFAM" id="SSF47113">
    <property type="entry name" value="Histone-fold"/>
    <property type="match status" value="1"/>
</dbReference>
<dbReference type="GO" id="GO:0003713">
    <property type="term" value="F:transcription coactivator activity"/>
    <property type="evidence" value="ECO:0007669"/>
    <property type="project" value="TreeGrafter"/>
</dbReference>
<dbReference type="PANTHER" id="PTHR48068:SF4">
    <property type="entry name" value="TATA-BOX BINDING PROTEIN ASSOCIATED FACTOR 9"/>
    <property type="match status" value="1"/>
</dbReference>
<dbReference type="FunFam" id="1.10.20.10:FF:000018">
    <property type="entry name" value="Transcription initiation factor TFIID subunit 9"/>
    <property type="match status" value="1"/>
</dbReference>
<organism evidence="7 8">
    <name type="scientific">Tieghemostelium lacteum</name>
    <name type="common">Slime mold</name>
    <name type="synonym">Dictyostelium lacteum</name>
    <dbReference type="NCBI Taxonomy" id="361077"/>
    <lineage>
        <taxon>Eukaryota</taxon>
        <taxon>Amoebozoa</taxon>
        <taxon>Evosea</taxon>
        <taxon>Eumycetozoa</taxon>
        <taxon>Dictyostelia</taxon>
        <taxon>Dictyosteliales</taxon>
        <taxon>Raperosteliaceae</taxon>
        <taxon>Tieghemostelium</taxon>
    </lineage>
</organism>
<dbReference type="InterPro" id="IPR003162">
    <property type="entry name" value="TFIID-31"/>
</dbReference>
<dbReference type="GO" id="GO:0016251">
    <property type="term" value="F:RNA polymerase II general transcription initiation factor activity"/>
    <property type="evidence" value="ECO:0007669"/>
    <property type="project" value="TreeGrafter"/>
</dbReference>
<name>A0A151Z337_TIELA</name>
<evidence type="ECO:0000256" key="1">
    <source>
        <dbReference type="ARBA" id="ARBA00004123"/>
    </source>
</evidence>